<dbReference type="SUPFAM" id="SSF51713">
    <property type="entry name" value="tRNA-guanine transglycosylase"/>
    <property type="match status" value="1"/>
</dbReference>
<proteinExistence type="predicted"/>
<dbReference type="InterPro" id="IPR036511">
    <property type="entry name" value="TGT-like_sf"/>
</dbReference>
<dbReference type="InterPro" id="IPR053537">
    <property type="entry name" value="DNA-guanine_TGase"/>
</dbReference>
<evidence type="ECO:0000259" key="1">
    <source>
        <dbReference type="Pfam" id="PF01702"/>
    </source>
</evidence>
<feature type="domain" description="tRNA-guanine(15) transglycosylase-like" evidence="1">
    <location>
        <begin position="57"/>
        <end position="382"/>
    </location>
</feature>
<accession>A0A9Y1BLX7</accession>
<name>A0A9Y1BLX7_9ARCH</name>
<dbReference type="GO" id="GO:0006400">
    <property type="term" value="P:tRNA modification"/>
    <property type="evidence" value="ECO:0007669"/>
    <property type="project" value="InterPro"/>
</dbReference>
<evidence type="ECO:0000313" key="2">
    <source>
        <dbReference type="EMBL" id="UJG41483.1"/>
    </source>
</evidence>
<dbReference type="Proteomes" id="UP001201020">
    <property type="component" value="Chromosome"/>
</dbReference>
<dbReference type="NCBIfam" id="NF041059">
    <property type="entry name" value="DpdA"/>
    <property type="match status" value="1"/>
</dbReference>
<dbReference type="EMBL" id="CP084166">
    <property type="protein sequence ID" value="UJG41483.1"/>
    <property type="molecule type" value="Genomic_DNA"/>
</dbReference>
<sequence length="433" mass="50991">MQYYIPEWDDMVSSRYDYWNDTELPDSRKVYAHEIYPKPNYDGILVSRMKIEESKTKIEKIKKVGVHRFFKFNGPIFGDCGAWGYINEKDPPFETKDMLNYYESFGFNIGVSIDHLCIPQVKSEWYYRQELTLKNAEKFFKYYESGDYSFEAVGAAQGWDLESYRYAVQELLDIGYDFIALGGLARAQTGIIIKILKNIQDLIKEKKIKIHLFGAARLDGLRAFNNLGVTSFDSASPLRNAWLGSKKNYRGLDWKGYTAIRLPFLSRTKKYQKLVEEGLFTIKELEEFEKSIYALLRRYEIEKSRSPEEIIEAFEMLNQTFTLRDDLKEDYLEILNERPWEKCSCPVCKEAGMDVVIFRGNNRNRRRGFHNTYVFYQLMQKILNEPNFKGTPHLNLINEKDFSIPIQVQAKKLKSKFNKQTKIDNFIEQISEE</sequence>
<organism evidence="2">
    <name type="scientific">Candidatus Heimdallarchaeum aukensis</name>
    <dbReference type="NCBI Taxonomy" id="2876573"/>
    <lineage>
        <taxon>Archaea</taxon>
        <taxon>Promethearchaeati</taxon>
        <taxon>Candidatus Heimdallarchaeota</taxon>
        <taxon>Candidatus Heimdallarchaeia (ex Rinke et al. 2021) (nom. nud.)</taxon>
        <taxon>Candidatus Heimdallarchaeales</taxon>
        <taxon>Candidatus Heimdallarchaeaceae</taxon>
        <taxon>Candidatus Heimdallarchaeum</taxon>
    </lineage>
</organism>
<protein>
    <submittedName>
        <fullName evidence="2">Queuine tRNA-ribosyltransferase family protein</fullName>
    </submittedName>
</protein>
<dbReference type="Gene3D" id="3.20.20.105">
    <property type="entry name" value="Queuine tRNA-ribosyltransferase-like"/>
    <property type="match status" value="1"/>
</dbReference>
<dbReference type="AlphaFoldDB" id="A0A9Y1BLX7"/>
<gene>
    <name evidence="2" type="ORF">K9W45_03230</name>
</gene>
<dbReference type="InterPro" id="IPR002616">
    <property type="entry name" value="tRNA_ribo_trans-like"/>
</dbReference>
<dbReference type="Pfam" id="PF01702">
    <property type="entry name" value="TGT"/>
    <property type="match status" value="1"/>
</dbReference>
<reference evidence="2" key="1">
    <citation type="journal article" date="2022" name="Nat. Microbiol.">
        <title>Unique mobile elements and scalable gene flow at the prokaryote-eukaryote boundary revealed by circularized Asgard archaea genomes.</title>
        <authorList>
            <person name="Wu F."/>
            <person name="Speth D.R."/>
            <person name="Philosof A."/>
            <person name="Cremiere A."/>
            <person name="Narayanan A."/>
            <person name="Barco R.A."/>
            <person name="Connon S.A."/>
            <person name="Amend J.P."/>
            <person name="Antoshechkin I.A."/>
            <person name="Orphan V.J."/>
        </authorList>
    </citation>
    <scope>NUCLEOTIDE SEQUENCE</scope>
    <source>
        <strain evidence="2">PM71</strain>
    </source>
</reference>